<dbReference type="EMBL" id="JACHMK010000001">
    <property type="protein sequence ID" value="MBB6333682.1"/>
    <property type="molecule type" value="Genomic_DNA"/>
</dbReference>
<reference evidence="1" key="1">
    <citation type="submission" date="2020-08" db="EMBL/GenBank/DDBJ databases">
        <title>Sequencing the genomes of 1000 actinobacteria strains.</title>
        <authorList>
            <person name="Klenk H.-P."/>
        </authorList>
    </citation>
    <scope>NUCLEOTIDE SEQUENCE</scope>
    <source>
        <strain evidence="1">DSM 10695</strain>
    </source>
</reference>
<protein>
    <submittedName>
        <fullName evidence="1">Uncharacterized protein</fullName>
    </submittedName>
</protein>
<dbReference type="AlphaFoldDB" id="A0A923IW07"/>
<accession>A0A923IW07</accession>
<evidence type="ECO:0000313" key="1">
    <source>
        <dbReference type="EMBL" id="MBB6333682.1"/>
    </source>
</evidence>
<organism evidence="1 2">
    <name type="scientific">Schaalia hyovaginalis</name>
    <dbReference type="NCBI Taxonomy" id="29316"/>
    <lineage>
        <taxon>Bacteria</taxon>
        <taxon>Bacillati</taxon>
        <taxon>Actinomycetota</taxon>
        <taxon>Actinomycetes</taxon>
        <taxon>Actinomycetales</taxon>
        <taxon>Actinomycetaceae</taxon>
        <taxon>Schaalia</taxon>
    </lineage>
</organism>
<proteinExistence type="predicted"/>
<gene>
    <name evidence="1" type="ORF">HD592_000247</name>
</gene>
<sequence length="213" mass="22918">MSSPPGFSAYVFIERHSANAALLHPFPEHEIASVRDALADAGFEIAILGSGEPLRGEGIYFADEPFGDERLGELADALTLRGIGAYAYALLEDSLGPDSGKISLFARVGAVFPRAGRRVILTHMWIGEVEGVRTASTWFFGSPDDLEEADILLASRFTTEPVRDLNGMAAIEIRHEEVADGLADPMELMDRIFTVLGSSGFEGPAFATDSKAQ</sequence>
<evidence type="ECO:0000313" key="2">
    <source>
        <dbReference type="Proteomes" id="UP000617426"/>
    </source>
</evidence>
<dbReference type="RefSeq" id="WP_184451370.1">
    <property type="nucleotide sequence ID" value="NZ_JACHMK010000001.1"/>
</dbReference>
<dbReference type="Proteomes" id="UP000617426">
    <property type="component" value="Unassembled WGS sequence"/>
</dbReference>
<name>A0A923IW07_9ACTO</name>
<keyword evidence="2" id="KW-1185">Reference proteome</keyword>
<comment type="caution">
    <text evidence="1">The sequence shown here is derived from an EMBL/GenBank/DDBJ whole genome shotgun (WGS) entry which is preliminary data.</text>
</comment>